<dbReference type="EMBL" id="CAJNOH010001219">
    <property type="protein sequence ID" value="CAF1191428.1"/>
    <property type="molecule type" value="Genomic_DNA"/>
</dbReference>
<dbReference type="EMBL" id="CAJNOL010002074">
    <property type="protein sequence ID" value="CAF1458072.1"/>
    <property type="molecule type" value="Genomic_DNA"/>
</dbReference>
<evidence type="ECO:0000313" key="3">
    <source>
        <dbReference type="Proteomes" id="UP000663870"/>
    </source>
</evidence>
<keyword evidence="3" id="KW-1185">Reference proteome</keyword>
<dbReference type="Gene3D" id="3.40.50.300">
    <property type="entry name" value="P-loop containing nucleotide triphosphate hydrolases"/>
    <property type="match status" value="1"/>
</dbReference>
<proteinExistence type="predicted"/>
<comment type="caution">
    <text evidence="2">The sequence shown here is derived from an EMBL/GenBank/DDBJ whole genome shotgun (WGS) entry which is preliminary data.</text>
</comment>
<reference evidence="2" key="1">
    <citation type="submission" date="2021-02" db="EMBL/GenBank/DDBJ databases">
        <authorList>
            <person name="Nowell W R."/>
        </authorList>
    </citation>
    <scope>NUCLEOTIDE SEQUENCE</scope>
</reference>
<gene>
    <name evidence="2" type="ORF">JXQ802_LOCUS38002</name>
    <name evidence="1" type="ORF">PYM288_LOCUS24366</name>
</gene>
<dbReference type="AlphaFoldDB" id="A0A815Q310"/>
<name>A0A815Q310_9BILA</name>
<organism evidence="2 3">
    <name type="scientific">Rotaria sordida</name>
    <dbReference type="NCBI Taxonomy" id="392033"/>
    <lineage>
        <taxon>Eukaryota</taxon>
        <taxon>Metazoa</taxon>
        <taxon>Spiralia</taxon>
        <taxon>Gnathifera</taxon>
        <taxon>Rotifera</taxon>
        <taxon>Eurotatoria</taxon>
        <taxon>Bdelloidea</taxon>
        <taxon>Philodinida</taxon>
        <taxon>Philodinidae</taxon>
        <taxon>Rotaria</taxon>
    </lineage>
</organism>
<evidence type="ECO:0000313" key="1">
    <source>
        <dbReference type="EMBL" id="CAF1191428.1"/>
    </source>
</evidence>
<evidence type="ECO:0000313" key="2">
    <source>
        <dbReference type="EMBL" id="CAF1458072.1"/>
    </source>
</evidence>
<accession>A0A815Q310</accession>
<sequence length="132" mass="15427">MIDTNTINISINTATKVDIFIINYNHDLSYTKNINSRLAGREQDISDCRQPFFIQDNWQTQFLDALHKRQSIRIHEDHHAGLDNKDRVAVQILFHNRYIQVVFSTATLHMDLIKPLPVHMPTKIVAFLKDPF</sequence>
<dbReference type="Proteomes" id="UP000663854">
    <property type="component" value="Unassembled WGS sequence"/>
</dbReference>
<protein>
    <submittedName>
        <fullName evidence="2">Uncharacterized protein</fullName>
    </submittedName>
</protein>
<dbReference type="SUPFAM" id="SSF52540">
    <property type="entry name" value="P-loop containing nucleoside triphosphate hydrolases"/>
    <property type="match status" value="1"/>
</dbReference>
<dbReference type="Proteomes" id="UP000663870">
    <property type="component" value="Unassembled WGS sequence"/>
</dbReference>
<dbReference type="InterPro" id="IPR027417">
    <property type="entry name" value="P-loop_NTPase"/>
</dbReference>